<organism evidence="6 7">
    <name type="scientific">Iris pallida</name>
    <name type="common">Sweet iris</name>
    <dbReference type="NCBI Taxonomy" id="29817"/>
    <lineage>
        <taxon>Eukaryota</taxon>
        <taxon>Viridiplantae</taxon>
        <taxon>Streptophyta</taxon>
        <taxon>Embryophyta</taxon>
        <taxon>Tracheophyta</taxon>
        <taxon>Spermatophyta</taxon>
        <taxon>Magnoliopsida</taxon>
        <taxon>Liliopsida</taxon>
        <taxon>Asparagales</taxon>
        <taxon>Iridaceae</taxon>
        <taxon>Iridoideae</taxon>
        <taxon>Irideae</taxon>
        <taxon>Iris</taxon>
    </lineage>
</organism>
<reference evidence="6" key="1">
    <citation type="journal article" date="2023" name="GigaByte">
        <title>Genome assembly of the bearded iris, Iris pallida Lam.</title>
        <authorList>
            <person name="Bruccoleri R.E."/>
            <person name="Oakeley E.J."/>
            <person name="Faust A.M.E."/>
            <person name="Altorfer M."/>
            <person name="Dessus-Babus S."/>
            <person name="Burckhardt D."/>
            <person name="Oertli M."/>
            <person name="Naumann U."/>
            <person name="Petersen F."/>
            <person name="Wong J."/>
        </authorList>
    </citation>
    <scope>NUCLEOTIDE SEQUENCE</scope>
    <source>
        <strain evidence="6">GSM-AAB239-AS_SAM_17_03QT</strain>
    </source>
</reference>
<dbReference type="Pfam" id="PF00270">
    <property type="entry name" value="DEAD"/>
    <property type="match status" value="1"/>
</dbReference>
<gene>
    <name evidence="6" type="ORF">M6B38_114015</name>
</gene>
<dbReference type="EMBL" id="JANAVB010000398">
    <property type="protein sequence ID" value="KAJ6853732.1"/>
    <property type="molecule type" value="Genomic_DNA"/>
</dbReference>
<keyword evidence="4" id="KW-0067">ATP-binding</keyword>
<dbReference type="SUPFAM" id="SSF52540">
    <property type="entry name" value="P-loop containing nucleoside triphosphate hydrolases"/>
    <property type="match status" value="1"/>
</dbReference>
<keyword evidence="2" id="KW-0378">Hydrolase</keyword>
<dbReference type="Proteomes" id="UP001140949">
    <property type="component" value="Unassembled WGS sequence"/>
</dbReference>
<protein>
    <submittedName>
        <fullName evidence="6">ATP-dependent RNA helicase DBP3</fullName>
    </submittedName>
</protein>
<dbReference type="GO" id="GO:0016787">
    <property type="term" value="F:hydrolase activity"/>
    <property type="evidence" value="ECO:0007669"/>
    <property type="project" value="UniProtKB-KW"/>
</dbReference>
<dbReference type="PANTHER" id="PTHR47960">
    <property type="entry name" value="DEAD-BOX ATP-DEPENDENT RNA HELICASE 50"/>
    <property type="match status" value="1"/>
</dbReference>
<evidence type="ECO:0000259" key="5">
    <source>
        <dbReference type="Pfam" id="PF00270"/>
    </source>
</evidence>
<proteinExistence type="predicted"/>
<keyword evidence="3 6" id="KW-0347">Helicase</keyword>
<dbReference type="Gene3D" id="3.40.50.300">
    <property type="entry name" value="P-loop containing nucleotide triphosphate hydrolases"/>
    <property type="match status" value="1"/>
</dbReference>
<evidence type="ECO:0000313" key="6">
    <source>
        <dbReference type="EMBL" id="KAJ6853732.1"/>
    </source>
</evidence>
<evidence type="ECO:0000256" key="1">
    <source>
        <dbReference type="ARBA" id="ARBA00022741"/>
    </source>
</evidence>
<dbReference type="GO" id="GO:0004386">
    <property type="term" value="F:helicase activity"/>
    <property type="evidence" value="ECO:0007669"/>
    <property type="project" value="UniProtKB-KW"/>
</dbReference>
<accession>A0AAX6IKI5</accession>
<evidence type="ECO:0000256" key="4">
    <source>
        <dbReference type="ARBA" id="ARBA00022840"/>
    </source>
</evidence>
<reference evidence="6" key="2">
    <citation type="submission" date="2023-04" db="EMBL/GenBank/DDBJ databases">
        <authorList>
            <person name="Bruccoleri R.E."/>
            <person name="Oakeley E.J."/>
            <person name="Faust A.-M."/>
            <person name="Dessus-Babus S."/>
            <person name="Altorfer M."/>
            <person name="Burckhardt D."/>
            <person name="Oertli M."/>
            <person name="Naumann U."/>
            <person name="Petersen F."/>
            <person name="Wong J."/>
        </authorList>
    </citation>
    <scope>NUCLEOTIDE SEQUENCE</scope>
    <source>
        <strain evidence="6">GSM-AAB239-AS_SAM_17_03QT</strain>
        <tissue evidence="6">Leaf</tissue>
    </source>
</reference>
<comment type="caution">
    <text evidence="6">The sequence shown here is derived from an EMBL/GenBank/DDBJ whole genome shotgun (WGS) entry which is preliminary data.</text>
</comment>
<dbReference type="InterPro" id="IPR011545">
    <property type="entry name" value="DEAD/DEAH_box_helicase_dom"/>
</dbReference>
<name>A0AAX6IKI5_IRIPA</name>
<dbReference type="InterPro" id="IPR027417">
    <property type="entry name" value="P-loop_NTPase"/>
</dbReference>
<evidence type="ECO:0000256" key="2">
    <source>
        <dbReference type="ARBA" id="ARBA00022801"/>
    </source>
</evidence>
<sequence length="148" mass="16279">MCKPLKDLGLHSVSLHPGVSIDHQIHGLKSCEPEFLISTPERLLELLSLRAIDISGVSLMVLDGLKSFMDFGFSDEVKSIRENISGQPQVVIFSDCYEDLSTSLVQSLLKGRVHKLSLDDSIASQRAFISQSVHLLGSEEKNISKGED</sequence>
<dbReference type="GO" id="GO:0005524">
    <property type="term" value="F:ATP binding"/>
    <property type="evidence" value="ECO:0007669"/>
    <property type="project" value="UniProtKB-KW"/>
</dbReference>
<evidence type="ECO:0000256" key="3">
    <source>
        <dbReference type="ARBA" id="ARBA00022806"/>
    </source>
</evidence>
<feature type="domain" description="DEAD/DEAH-box helicase" evidence="5">
    <location>
        <begin position="7"/>
        <end position="94"/>
    </location>
</feature>
<keyword evidence="7" id="KW-1185">Reference proteome</keyword>
<keyword evidence="1" id="KW-0547">Nucleotide-binding</keyword>
<evidence type="ECO:0000313" key="7">
    <source>
        <dbReference type="Proteomes" id="UP001140949"/>
    </source>
</evidence>
<dbReference type="GO" id="GO:0003676">
    <property type="term" value="F:nucleic acid binding"/>
    <property type="evidence" value="ECO:0007669"/>
    <property type="project" value="InterPro"/>
</dbReference>
<dbReference type="AlphaFoldDB" id="A0AAX6IKI5"/>